<evidence type="ECO:0000313" key="2">
    <source>
        <dbReference type="Proteomes" id="UP000306980"/>
    </source>
</evidence>
<dbReference type="OrthoDB" id="2851619at2"/>
<accession>A0A5S3R7H6</accession>
<gene>
    <name evidence="1" type="ORF">FFL34_06635</name>
</gene>
<dbReference type="RefSeq" id="WP_138602609.1">
    <property type="nucleotide sequence ID" value="NZ_VCIA01000001.1"/>
</dbReference>
<dbReference type="EMBL" id="VCIA01000001">
    <property type="protein sequence ID" value="TMN21823.1"/>
    <property type="molecule type" value="Genomic_DNA"/>
</dbReference>
<dbReference type="Proteomes" id="UP000306980">
    <property type="component" value="Unassembled WGS sequence"/>
</dbReference>
<sequence>MGDKDIYQYHTSPLRRLENNHYALKNAYHRLEKAIDLNHDQEIYAATGEVLLWVMTTNEWHQKHNKGYKPRRNKHENGQILSGLLHAYNSMKHNMDFIKIHKKEGGFSFPISFPLEIPPLTVHWMKAGEILEGKWPDQKKNYEKYIENKEIMGTFKLAIDYLNDEYKYVSK</sequence>
<reference evidence="1 2" key="1">
    <citation type="submission" date="2019-05" db="EMBL/GenBank/DDBJ databases">
        <title>Genomic analysis of Lentibacillus sp. NKC220-2.</title>
        <authorList>
            <person name="Oh Y.J."/>
        </authorList>
    </citation>
    <scope>NUCLEOTIDE SEQUENCE [LARGE SCALE GENOMIC DNA]</scope>
    <source>
        <strain evidence="1 2">NKC220-2</strain>
    </source>
</reference>
<protein>
    <submittedName>
        <fullName evidence="1">Uncharacterized protein</fullName>
    </submittedName>
</protein>
<name>A0A5S3R7H6_9BACI</name>
<organism evidence="1 2">
    <name type="scientific">Lentibacillus cibarius</name>
    <dbReference type="NCBI Taxonomy" id="2583219"/>
    <lineage>
        <taxon>Bacteria</taxon>
        <taxon>Bacillati</taxon>
        <taxon>Bacillota</taxon>
        <taxon>Bacilli</taxon>
        <taxon>Bacillales</taxon>
        <taxon>Bacillaceae</taxon>
        <taxon>Lentibacillus</taxon>
    </lineage>
</organism>
<dbReference type="AlphaFoldDB" id="A0A5S3R7H6"/>
<evidence type="ECO:0000313" key="1">
    <source>
        <dbReference type="EMBL" id="TMN21823.1"/>
    </source>
</evidence>
<proteinExistence type="predicted"/>
<comment type="caution">
    <text evidence="1">The sequence shown here is derived from an EMBL/GenBank/DDBJ whole genome shotgun (WGS) entry which is preliminary data.</text>
</comment>